<keyword evidence="1" id="KW-0547">Nucleotide-binding</keyword>
<dbReference type="PANTHER" id="PTHR24346">
    <property type="entry name" value="MAP/MICROTUBULE AFFINITY-REGULATING KINASE"/>
    <property type="match status" value="1"/>
</dbReference>
<keyword evidence="2" id="KW-0067">ATP-binding</keyword>
<dbReference type="SUPFAM" id="SSF56112">
    <property type="entry name" value="Protein kinase-like (PK-like)"/>
    <property type="match status" value="1"/>
</dbReference>
<dbReference type="Gene3D" id="1.10.510.10">
    <property type="entry name" value="Transferase(Phosphotransferase) domain 1"/>
    <property type="match status" value="1"/>
</dbReference>
<dbReference type="eggNOG" id="COG0515">
    <property type="taxonomic scope" value="Bacteria"/>
</dbReference>
<proteinExistence type="predicted"/>
<sequence>MAQYGKARPRYSCTVGIPGTVLLGRYRVVRPIARGALATVYLAFDTGGTAYAVKVFPKTYAARADREWKVGRALEHPNINPVLERVSVEGFPAVLLAFAPGDRLSTWNSASLEAFLAVFHQLLRALAHVHERGFVHRDVKPENLIVAASGEARLVDFDLSGPIGERFPGRIRIGTLGYLAPEQVRGIPPVPATDLYAAGVLLYWGIFGELPFSGAPHEVMQAHLKRPVHLPPTPHLPPGLARYLLRLLAKDPQDRFRDGAEALAAFEAL</sequence>
<dbReference type="CDD" id="cd14014">
    <property type="entry name" value="STKc_PknB_like"/>
    <property type="match status" value="1"/>
</dbReference>
<dbReference type="GO" id="GO:0005737">
    <property type="term" value="C:cytoplasm"/>
    <property type="evidence" value="ECO:0007669"/>
    <property type="project" value="TreeGrafter"/>
</dbReference>
<dbReference type="GO" id="GO:0005524">
    <property type="term" value="F:ATP binding"/>
    <property type="evidence" value="ECO:0007669"/>
    <property type="project" value="UniProtKB-KW"/>
</dbReference>
<evidence type="ECO:0000256" key="2">
    <source>
        <dbReference type="ARBA" id="ARBA00022840"/>
    </source>
</evidence>
<accession>F2NMC6</accession>
<protein>
    <submittedName>
        <fullName evidence="4">Serine/threonine protein kinase</fullName>
    </submittedName>
</protein>
<feature type="domain" description="Protein kinase" evidence="3">
    <location>
        <begin position="26"/>
        <end position="269"/>
    </location>
</feature>
<organism evidence="4 5">
    <name type="scientific">Marinithermus hydrothermalis (strain DSM 14884 / JCM 11576 / T1)</name>
    <dbReference type="NCBI Taxonomy" id="869210"/>
    <lineage>
        <taxon>Bacteria</taxon>
        <taxon>Thermotogati</taxon>
        <taxon>Deinococcota</taxon>
        <taxon>Deinococci</taxon>
        <taxon>Thermales</taxon>
        <taxon>Thermaceae</taxon>
        <taxon>Marinithermus</taxon>
    </lineage>
</organism>
<dbReference type="PANTHER" id="PTHR24346:SF30">
    <property type="entry name" value="MATERNAL EMBRYONIC LEUCINE ZIPPER KINASE"/>
    <property type="match status" value="1"/>
</dbReference>
<evidence type="ECO:0000256" key="1">
    <source>
        <dbReference type="ARBA" id="ARBA00022741"/>
    </source>
</evidence>
<name>F2NMC6_MARHT</name>
<dbReference type="Gene3D" id="3.30.200.20">
    <property type="entry name" value="Phosphorylase Kinase, domain 1"/>
    <property type="match status" value="1"/>
</dbReference>
<dbReference type="Pfam" id="PF00069">
    <property type="entry name" value="Pkinase"/>
    <property type="match status" value="1"/>
</dbReference>
<dbReference type="PROSITE" id="PS50011">
    <property type="entry name" value="PROTEIN_KINASE_DOM"/>
    <property type="match status" value="1"/>
</dbReference>
<evidence type="ECO:0000313" key="4">
    <source>
        <dbReference type="EMBL" id="AEB11814.1"/>
    </source>
</evidence>
<dbReference type="Proteomes" id="UP000007030">
    <property type="component" value="Chromosome"/>
</dbReference>
<dbReference type="InterPro" id="IPR008271">
    <property type="entry name" value="Ser/Thr_kinase_AS"/>
</dbReference>
<dbReference type="EMBL" id="CP002630">
    <property type="protein sequence ID" value="AEB11814.1"/>
    <property type="molecule type" value="Genomic_DNA"/>
</dbReference>
<dbReference type="InterPro" id="IPR000719">
    <property type="entry name" value="Prot_kinase_dom"/>
</dbReference>
<dbReference type="SMART" id="SM00220">
    <property type="entry name" value="S_TKc"/>
    <property type="match status" value="1"/>
</dbReference>
<keyword evidence="5" id="KW-1185">Reference proteome</keyword>
<dbReference type="PROSITE" id="PS00108">
    <property type="entry name" value="PROTEIN_KINASE_ST"/>
    <property type="match status" value="1"/>
</dbReference>
<dbReference type="InterPro" id="IPR011009">
    <property type="entry name" value="Kinase-like_dom_sf"/>
</dbReference>
<dbReference type="GO" id="GO:0035556">
    <property type="term" value="P:intracellular signal transduction"/>
    <property type="evidence" value="ECO:0007669"/>
    <property type="project" value="TreeGrafter"/>
</dbReference>
<keyword evidence="4" id="KW-0808">Transferase</keyword>
<keyword evidence="4" id="KW-0418">Kinase</keyword>
<evidence type="ECO:0000259" key="3">
    <source>
        <dbReference type="PROSITE" id="PS50011"/>
    </source>
</evidence>
<dbReference type="HOGENOM" id="CLU_000288_63_0_0"/>
<dbReference type="OrthoDB" id="9788659at2"/>
<gene>
    <name evidence="4" type="ordered locus">Marky_1072</name>
</gene>
<keyword evidence="4" id="KW-0723">Serine/threonine-protein kinase</keyword>
<dbReference type="STRING" id="869210.Marky_1072"/>
<dbReference type="KEGG" id="mhd:Marky_1072"/>
<dbReference type="RefSeq" id="WP_013703862.1">
    <property type="nucleotide sequence ID" value="NC_015387.1"/>
</dbReference>
<dbReference type="AlphaFoldDB" id="F2NMC6"/>
<evidence type="ECO:0000313" key="5">
    <source>
        <dbReference type="Proteomes" id="UP000007030"/>
    </source>
</evidence>
<dbReference type="GO" id="GO:0004674">
    <property type="term" value="F:protein serine/threonine kinase activity"/>
    <property type="evidence" value="ECO:0007669"/>
    <property type="project" value="UniProtKB-KW"/>
</dbReference>
<reference evidence="4 5" key="1">
    <citation type="journal article" date="2012" name="Stand. Genomic Sci.">
        <title>Complete genome sequence of the aerobic, heterotroph Marinithermus hydrothermalis type strain (T1(T)) from a deep-sea hydrothermal vent chimney.</title>
        <authorList>
            <person name="Copeland A."/>
            <person name="Gu W."/>
            <person name="Yasawong M."/>
            <person name="Lapidus A."/>
            <person name="Lucas S."/>
            <person name="Deshpande S."/>
            <person name="Pagani I."/>
            <person name="Tapia R."/>
            <person name="Cheng J.F."/>
            <person name="Goodwin L.A."/>
            <person name="Pitluck S."/>
            <person name="Liolios K."/>
            <person name="Ivanova N."/>
            <person name="Mavromatis K."/>
            <person name="Mikhailova N."/>
            <person name="Pati A."/>
            <person name="Chen A."/>
            <person name="Palaniappan K."/>
            <person name="Land M."/>
            <person name="Pan C."/>
            <person name="Brambilla E.M."/>
            <person name="Rohde M."/>
            <person name="Tindall B.J."/>
            <person name="Sikorski J."/>
            <person name="Goker M."/>
            <person name="Detter J.C."/>
            <person name="Bristow J."/>
            <person name="Eisen J.A."/>
            <person name="Markowitz V."/>
            <person name="Hugenholtz P."/>
            <person name="Kyrpides N.C."/>
            <person name="Klenk H.P."/>
            <person name="Woyke T."/>
        </authorList>
    </citation>
    <scope>NUCLEOTIDE SEQUENCE [LARGE SCALE GENOMIC DNA]</scope>
    <source>
        <strain evidence="5">DSM 14884 / JCM 11576 / T1</strain>
    </source>
</reference>